<comment type="caution">
    <text evidence="3">The sequence shown here is derived from an EMBL/GenBank/DDBJ whole genome shotgun (WGS) entry which is preliminary data.</text>
</comment>
<feature type="region of interest" description="Disordered" evidence="1">
    <location>
        <begin position="214"/>
        <end position="252"/>
    </location>
</feature>
<dbReference type="InterPro" id="IPR018712">
    <property type="entry name" value="Tle1-like_cat"/>
</dbReference>
<dbReference type="Pfam" id="PF09994">
    <property type="entry name" value="T6SS_Tle1-like_cat"/>
    <property type="match status" value="1"/>
</dbReference>
<feature type="region of interest" description="Disordered" evidence="1">
    <location>
        <begin position="504"/>
        <end position="525"/>
    </location>
</feature>
<feature type="compositionally biased region" description="Low complexity" evidence="1">
    <location>
        <begin position="504"/>
        <end position="522"/>
    </location>
</feature>
<evidence type="ECO:0000256" key="1">
    <source>
        <dbReference type="SAM" id="MobiDB-lite"/>
    </source>
</evidence>
<feature type="domain" description="T6SS Phospholipase effector Tle1-like catalytic" evidence="2">
    <location>
        <begin position="6"/>
        <end position="139"/>
    </location>
</feature>
<dbReference type="PANTHER" id="PTHR33840">
    <property type="match status" value="1"/>
</dbReference>
<sequence length="796" mass="90092">MIKKARVGLIYPGNQEQISFAWAVYSNDDENAEEFKGAFCRDISSLHFVGVWDAVASVGIFPRKPFPLMDKCKHVTHFRHALALDECRVKFLPEQILIEGAQTSKEVWFAGTHSDIGGGNRDNSKLDRGGEPLKWMLEEAREQGLLVRLNDIKIGKPGPEITNSMGWMWTIFEILPIPWMRYLPEGESVLSRQVPIKTPVPMWSPYPQLKIPSFDETQRSTSSSVGSLDGSRKSSERRPSLCGLPPKGESHDLLGGLKDMEIFEKPSTTWDDNWYEKLVTSTLGDEGTPEAIWAYEGPQLLQNLFSLFGSKAETKEIVQAIIGYDAKIPWEGIPEEPLSISDAYQNERERKKSMGSEERRNRLHDMIVPRTCLLLEEWLEPTRKRTHISSHPILVPYQVCDLDNPETSTLSWILQLFGFKAQRYEDIEVKWSWYWVPKEDRSVDLLITVIEIVSKIAALPQVTQADIDTMARLVAKVMSDPDSTPHPFGVLWRATPTLRENLSALPKSAPEPSSASNESATEQEPIDLKARSQKIHIAKTAFRDGSILPPLLPLLFEQESQLANPVLEATKLFAQKISHPKDAAVVATLVDYLKGQDRELSRAASMVLVVLLDNRWCYFVLDHPDTLKRLFYRSEGKELNYIDNVCQALLKTPTKYPYVCVARRLNEDHAHWDYMMSEVKDDLKLNVEECFRGQDRQIRIQALACLLRNRMTVGLPTPTDAHFQRLGELITLIVRLLREAPKPSNPMVDLTKKELLSIITPEAGLISRVLLGKEKLSKYSISSNQNGVGASICNGK</sequence>
<organism evidence="3 4">
    <name type="scientific">Rhizoctonia solani</name>
    <dbReference type="NCBI Taxonomy" id="456999"/>
    <lineage>
        <taxon>Eukaryota</taxon>
        <taxon>Fungi</taxon>
        <taxon>Dikarya</taxon>
        <taxon>Basidiomycota</taxon>
        <taxon>Agaricomycotina</taxon>
        <taxon>Agaricomycetes</taxon>
        <taxon>Cantharellales</taxon>
        <taxon>Ceratobasidiaceae</taxon>
        <taxon>Rhizoctonia</taxon>
    </lineage>
</organism>
<proteinExistence type="predicted"/>
<name>A0A8H7H0V1_9AGAM</name>
<dbReference type="AlphaFoldDB" id="A0A8H7H0V1"/>
<evidence type="ECO:0000313" key="3">
    <source>
        <dbReference type="EMBL" id="KAF8670446.1"/>
    </source>
</evidence>
<dbReference type="Proteomes" id="UP000650582">
    <property type="component" value="Unassembled WGS sequence"/>
</dbReference>
<accession>A0A8H7H0V1</accession>
<feature type="compositionally biased region" description="Low complexity" evidence="1">
    <location>
        <begin position="220"/>
        <end position="229"/>
    </location>
</feature>
<dbReference type="EMBL" id="JACYCC010000258">
    <property type="protein sequence ID" value="KAF8670446.1"/>
    <property type="molecule type" value="Genomic_DNA"/>
</dbReference>
<reference evidence="3" key="1">
    <citation type="submission" date="2020-09" db="EMBL/GenBank/DDBJ databases">
        <title>Comparative genome analyses of four rice-infecting Rhizoctonia solani isolates reveal extensive enrichment of homogalacturonan modification genes.</title>
        <authorList>
            <person name="Lee D.-Y."/>
            <person name="Jeon J."/>
            <person name="Kim K.-T."/>
            <person name="Cheong K."/>
            <person name="Song H."/>
            <person name="Choi G."/>
            <person name="Ko J."/>
            <person name="Opiyo S.O."/>
            <person name="Zuo S."/>
            <person name="Madhav S."/>
            <person name="Lee Y.-H."/>
            <person name="Wang G.-L."/>
        </authorList>
    </citation>
    <scope>NUCLEOTIDE SEQUENCE</scope>
    <source>
        <strain evidence="3">AG1-IA YN-7</strain>
    </source>
</reference>
<evidence type="ECO:0000313" key="4">
    <source>
        <dbReference type="Proteomes" id="UP000650582"/>
    </source>
</evidence>
<protein>
    <submittedName>
        <fullName evidence="3">Positive histone H3-K79 methylation</fullName>
    </submittedName>
</protein>
<feature type="compositionally biased region" description="Basic and acidic residues" evidence="1">
    <location>
        <begin position="230"/>
        <end position="239"/>
    </location>
</feature>
<dbReference type="PANTHER" id="PTHR33840:SF2">
    <property type="entry name" value="TLE1 PHOSPHOLIPASE DOMAIN-CONTAINING PROTEIN"/>
    <property type="match status" value="1"/>
</dbReference>
<evidence type="ECO:0000259" key="2">
    <source>
        <dbReference type="Pfam" id="PF09994"/>
    </source>
</evidence>
<gene>
    <name evidence="3" type="ORF">RHS04_08609</name>
</gene>